<comment type="caution">
    <text evidence="3">The sequence shown here is derived from an EMBL/GenBank/DDBJ whole genome shotgun (WGS) entry which is preliminary data.</text>
</comment>
<dbReference type="InterPro" id="IPR006775">
    <property type="entry name" value="GH116_catalytic"/>
</dbReference>
<evidence type="ECO:0000313" key="3">
    <source>
        <dbReference type="EMBL" id="MFD2188475.1"/>
    </source>
</evidence>
<dbReference type="PANTHER" id="PTHR12654:SF0">
    <property type="entry name" value="NON-LYSOSOMAL GLUCOSYLCERAMIDASE"/>
    <property type="match status" value="1"/>
</dbReference>
<protein>
    <submittedName>
        <fullName evidence="3">GH116 family glycosyl hydrolase</fullName>
    </submittedName>
</protein>
<keyword evidence="3" id="KW-0378">Hydrolase</keyword>
<keyword evidence="4" id="KW-1185">Reference proteome</keyword>
<accession>A0ABW5B1S9</accession>
<dbReference type="SUPFAM" id="SSF48208">
    <property type="entry name" value="Six-hairpin glycosidases"/>
    <property type="match status" value="1"/>
</dbReference>
<organism evidence="3 4">
    <name type="scientific">Aquimarina celericrescens</name>
    <dbReference type="NCBI Taxonomy" id="1964542"/>
    <lineage>
        <taxon>Bacteria</taxon>
        <taxon>Pseudomonadati</taxon>
        <taxon>Bacteroidota</taxon>
        <taxon>Flavobacteriia</taxon>
        <taxon>Flavobacteriales</taxon>
        <taxon>Flavobacteriaceae</taxon>
        <taxon>Aquimarina</taxon>
    </lineage>
</organism>
<dbReference type="GO" id="GO:0016787">
    <property type="term" value="F:hydrolase activity"/>
    <property type="evidence" value="ECO:0007669"/>
    <property type="project" value="UniProtKB-KW"/>
</dbReference>
<evidence type="ECO:0000259" key="2">
    <source>
        <dbReference type="Pfam" id="PF12215"/>
    </source>
</evidence>
<evidence type="ECO:0000259" key="1">
    <source>
        <dbReference type="Pfam" id="PF04685"/>
    </source>
</evidence>
<dbReference type="Proteomes" id="UP001597344">
    <property type="component" value="Unassembled WGS sequence"/>
</dbReference>
<dbReference type="Pfam" id="PF12215">
    <property type="entry name" value="Glyco_hydr_116N"/>
    <property type="match status" value="1"/>
</dbReference>
<name>A0ABW5B1S9_9FLAO</name>
<feature type="domain" description="Glycosyl-hydrolase family 116 N-terminal" evidence="2">
    <location>
        <begin position="45"/>
        <end position="398"/>
    </location>
</feature>
<dbReference type="EMBL" id="JBHUHY010000017">
    <property type="protein sequence ID" value="MFD2188475.1"/>
    <property type="molecule type" value="Genomic_DNA"/>
</dbReference>
<dbReference type="PANTHER" id="PTHR12654">
    <property type="entry name" value="BILE ACID BETA-GLUCOSIDASE-RELATED"/>
    <property type="match status" value="1"/>
</dbReference>
<dbReference type="InterPro" id="IPR024462">
    <property type="entry name" value="GH116_N"/>
</dbReference>
<dbReference type="Pfam" id="PF04685">
    <property type="entry name" value="DUF608"/>
    <property type="match status" value="1"/>
</dbReference>
<evidence type="ECO:0000313" key="4">
    <source>
        <dbReference type="Proteomes" id="UP001597344"/>
    </source>
</evidence>
<proteinExistence type="predicted"/>
<reference evidence="4" key="1">
    <citation type="journal article" date="2019" name="Int. J. Syst. Evol. Microbiol.">
        <title>The Global Catalogue of Microorganisms (GCM) 10K type strain sequencing project: providing services to taxonomists for standard genome sequencing and annotation.</title>
        <authorList>
            <consortium name="The Broad Institute Genomics Platform"/>
            <consortium name="The Broad Institute Genome Sequencing Center for Infectious Disease"/>
            <person name="Wu L."/>
            <person name="Ma J."/>
        </authorList>
    </citation>
    <scope>NUCLEOTIDE SEQUENCE [LARGE SCALE GENOMIC DNA]</scope>
    <source>
        <strain evidence="4">DT92</strain>
    </source>
</reference>
<gene>
    <name evidence="3" type="ORF">ACFSJT_16835</name>
</gene>
<dbReference type="Gene3D" id="1.50.10.10">
    <property type="match status" value="1"/>
</dbReference>
<dbReference type="InterPro" id="IPR008928">
    <property type="entry name" value="6-hairpin_glycosidase_sf"/>
</dbReference>
<dbReference type="InterPro" id="IPR052566">
    <property type="entry name" value="Non-lysos_glucosylceramidase"/>
</dbReference>
<dbReference type="InterPro" id="IPR012341">
    <property type="entry name" value="6hp_glycosidase-like_sf"/>
</dbReference>
<sequence>MSMFSNFKQQINFFVSVLLCFITLAQSNSLSKPEVSHRSHRVRSGVALGGLGTGSIELRKDGNFYNWSIFNNYPSGTGSILDLPIKPFSNDHNSFLFFLVRYKEAGKQPKIKLLQHSDGIDQGGLLNESPIYYFPWLTPIETIEYHANFPFVKMTFSDNEMPFMISLETFSPFIPHNPDDSSIPVVYFNFSITSKTDTPLEVEIIATQRNLVAFDKGKKFFKTEIQKKDGYTFFKHDVGGVPTDHNTYGHMGLGAFGEQDVSYYTGWAHRHPFMEKLLTSSKLANIDDTKNRNKTAPDGTQIAFTGDDNNQILKSSIAITKTVVSGKPVKADFFMSWYFPNAYGAVNGKRNKKKNTLLPGDKGYEIALKQTNIVGRYYENNFKNVEQVNSYVTKNKKSLYQRTKQFTNDFYESSVEPFILNQVNSQLNTLVTSSQYDKSGRFAIQEGMTANQAWGPFATTDVSLYGSVMTLSLFPELQKSMMKAHKVLQTEKGEINHGLGFDLGKNKNGTFGVYERVDLAPNYIQLVLRDYLYTNDTSYLREMWPSVKLSIDYVLKELDKDGDEMPDMHGIMCSYDNFPMYGLSSYIVSQWIAALKMAAIAAKDMGEESLSKTYEKIANNGIDLIDSQLWNGQYYRLSNDYLGEKGKDEGCLTDQLFGQWVAHQAGLGRLFEEQKIKSSLQTILDYSFIEETYLRNCTWPEHKLFYPMHDTNLWVDQANTPWTGVELAFAAFLIREGMIDQGKNIIQAVDNRYRKAGLYWDHQEFGGHYYRPMSAWSVIDALSGFNIVKNQYTFDPKTKENTFTYFFSANTGTGQFLKEKGKLKLICKQGSLTLSSLKLPSELLPKLNTAKISTSTNQKINGKWNKYKHDDSEFLIIEFKDNIQLKPADFIVIE</sequence>
<feature type="domain" description="Glycosyl-hydrolase family 116 catalytic region" evidence="1">
    <location>
        <begin position="440"/>
        <end position="777"/>
    </location>
</feature>